<proteinExistence type="predicted"/>
<reference evidence="5 6" key="1">
    <citation type="submission" date="2024-04" db="EMBL/GenBank/DDBJ databases">
        <title>Tritrichomonas musculus Genome.</title>
        <authorList>
            <person name="Alves-Ferreira E."/>
            <person name="Grigg M."/>
            <person name="Lorenzi H."/>
            <person name="Galac M."/>
        </authorList>
    </citation>
    <scope>NUCLEOTIDE SEQUENCE [LARGE SCALE GENOMIC DNA]</scope>
    <source>
        <strain evidence="5 6">EAF2021</strain>
    </source>
</reference>
<feature type="compositionally biased region" description="Acidic residues" evidence="2">
    <location>
        <begin position="49"/>
        <end position="59"/>
    </location>
</feature>
<accession>A0ABR2L0L3</accession>
<dbReference type="EMBL" id="JAPFFF010000002">
    <property type="protein sequence ID" value="KAK8896848.1"/>
    <property type="molecule type" value="Genomic_DNA"/>
</dbReference>
<protein>
    <recommendedName>
        <fullName evidence="3">HNH nuclease domain-containing protein</fullName>
    </recommendedName>
</protein>
<keyword evidence="1" id="KW-0175">Coiled coil</keyword>
<evidence type="ECO:0000259" key="3">
    <source>
        <dbReference type="Pfam" id="PF13392"/>
    </source>
</evidence>
<gene>
    <name evidence="4" type="ORF">M9Y10_005467</name>
    <name evidence="5" type="ORF">M9Y10_014773</name>
</gene>
<feature type="domain" description="HNH nuclease" evidence="3">
    <location>
        <begin position="131"/>
        <end position="178"/>
    </location>
</feature>
<organism evidence="5 6">
    <name type="scientific">Tritrichomonas musculus</name>
    <dbReference type="NCBI Taxonomy" id="1915356"/>
    <lineage>
        <taxon>Eukaryota</taxon>
        <taxon>Metamonada</taxon>
        <taxon>Parabasalia</taxon>
        <taxon>Tritrichomonadida</taxon>
        <taxon>Tritrichomonadidae</taxon>
        <taxon>Tritrichomonas</taxon>
    </lineage>
</organism>
<dbReference type="SUPFAM" id="SSF54060">
    <property type="entry name" value="His-Me finger endonucleases"/>
    <property type="match status" value="1"/>
</dbReference>
<dbReference type="Gene3D" id="3.90.75.20">
    <property type="match status" value="1"/>
</dbReference>
<evidence type="ECO:0000256" key="2">
    <source>
        <dbReference type="SAM" id="MobiDB-lite"/>
    </source>
</evidence>
<dbReference type="Pfam" id="PF13392">
    <property type="entry name" value="HNH_3"/>
    <property type="match status" value="1"/>
</dbReference>
<feature type="region of interest" description="Disordered" evidence="2">
    <location>
        <begin position="49"/>
        <end position="76"/>
    </location>
</feature>
<keyword evidence="6" id="KW-1185">Reference proteome</keyword>
<evidence type="ECO:0000313" key="4">
    <source>
        <dbReference type="EMBL" id="KAK8878687.1"/>
    </source>
</evidence>
<feature type="coiled-coil region" evidence="1">
    <location>
        <begin position="3"/>
        <end position="34"/>
    </location>
</feature>
<name>A0ABR2L0L3_9EUKA</name>
<evidence type="ECO:0000313" key="5">
    <source>
        <dbReference type="EMBL" id="KAK8896848.1"/>
    </source>
</evidence>
<sequence>MSIVSEIERLQQIINELKQENLELGKHNQILQDEVSKLTDMLDNVEFFTTDDDDDEATADEPKSVPVESNGEAADEENAEWLPLKGFDDYVIKNYYPYDIKRVSTGHIVKECKLHGYVGVNLFMGNNSKPYMKHVLIARQFIPNDDPEHKTMVDHKNMHKDDNHISNLRWVSASENQQNKSSHGNIEYEFVKDIPNDAIVVDTYGKHKFENYYFHDDKFYFYNGVMYRVLHICTNKTYGSKLVNAITTEGNRINIYYSKFKRLYNLE</sequence>
<dbReference type="Proteomes" id="UP001470230">
    <property type="component" value="Unassembled WGS sequence"/>
</dbReference>
<evidence type="ECO:0000313" key="6">
    <source>
        <dbReference type="Proteomes" id="UP001470230"/>
    </source>
</evidence>
<dbReference type="EMBL" id="JAPFFF010000011">
    <property type="protein sequence ID" value="KAK8878687.1"/>
    <property type="molecule type" value="Genomic_DNA"/>
</dbReference>
<evidence type="ECO:0000256" key="1">
    <source>
        <dbReference type="SAM" id="Coils"/>
    </source>
</evidence>
<comment type="caution">
    <text evidence="5">The sequence shown here is derived from an EMBL/GenBank/DDBJ whole genome shotgun (WGS) entry which is preliminary data.</text>
</comment>
<dbReference type="InterPro" id="IPR003615">
    <property type="entry name" value="HNH_nuc"/>
</dbReference>
<dbReference type="InterPro" id="IPR044925">
    <property type="entry name" value="His-Me_finger_sf"/>
</dbReference>